<comment type="similarity">
    <text evidence="2">Belongs to the nitroreductase family.</text>
</comment>
<dbReference type="SUPFAM" id="SSF54862">
    <property type="entry name" value="4Fe-4S ferredoxins"/>
    <property type="match status" value="1"/>
</dbReference>
<evidence type="ECO:0000256" key="8">
    <source>
        <dbReference type="ARBA" id="ARBA00023014"/>
    </source>
</evidence>
<accession>A0A212JL20</accession>
<gene>
    <name evidence="10" type="ORF">KM92DES2_11318</name>
</gene>
<keyword evidence="5" id="KW-0479">Metal-binding</keyword>
<keyword evidence="8" id="KW-0411">Iron-sulfur</keyword>
<dbReference type="Gene3D" id="3.30.70.20">
    <property type="match status" value="1"/>
</dbReference>
<evidence type="ECO:0000256" key="3">
    <source>
        <dbReference type="ARBA" id="ARBA00022630"/>
    </source>
</evidence>
<comment type="cofactor">
    <cofactor evidence="1">
        <name>FMN</name>
        <dbReference type="ChEBI" id="CHEBI:58210"/>
    </cofactor>
</comment>
<dbReference type="GO" id="GO:0016491">
    <property type="term" value="F:oxidoreductase activity"/>
    <property type="evidence" value="ECO:0007669"/>
    <property type="project" value="UniProtKB-KW"/>
</dbReference>
<dbReference type="PROSITE" id="PS00198">
    <property type="entry name" value="4FE4S_FER_1"/>
    <property type="match status" value="1"/>
</dbReference>
<dbReference type="InterPro" id="IPR017896">
    <property type="entry name" value="4Fe4S_Fe-S-bd"/>
</dbReference>
<dbReference type="GO" id="GO:0051536">
    <property type="term" value="F:iron-sulfur cluster binding"/>
    <property type="evidence" value="ECO:0007669"/>
    <property type="project" value="UniProtKB-KW"/>
</dbReference>
<protein>
    <recommendedName>
        <fullName evidence="9">4Fe-4S ferredoxin-type domain-containing protein</fullName>
    </recommendedName>
</protein>
<dbReference type="PROSITE" id="PS51379">
    <property type="entry name" value="4FE4S_FER_2"/>
    <property type="match status" value="2"/>
</dbReference>
<feature type="domain" description="4Fe-4S ferredoxin-type" evidence="9">
    <location>
        <begin position="12"/>
        <end position="40"/>
    </location>
</feature>
<dbReference type="Pfam" id="PF00881">
    <property type="entry name" value="Nitroreductase"/>
    <property type="match status" value="1"/>
</dbReference>
<evidence type="ECO:0000256" key="5">
    <source>
        <dbReference type="ARBA" id="ARBA00022723"/>
    </source>
</evidence>
<evidence type="ECO:0000256" key="6">
    <source>
        <dbReference type="ARBA" id="ARBA00023002"/>
    </source>
</evidence>
<reference evidence="10" key="1">
    <citation type="submission" date="2016-04" db="EMBL/GenBank/DDBJ databases">
        <authorList>
            <person name="Evans L.H."/>
            <person name="Alamgir A."/>
            <person name="Owens N."/>
            <person name="Weber N.D."/>
            <person name="Virtaneva K."/>
            <person name="Barbian K."/>
            <person name="Babar A."/>
            <person name="Rosenke K."/>
        </authorList>
    </citation>
    <scope>NUCLEOTIDE SEQUENCE</scope>
    <source>
        <strain evidence="10">92-2</strain>
    </source>
</reference>
<dbReference type="AlphaFoldDB" id="A0A212JL20"/>
<proteinExistence type="inferred from homology"/>
<feature type="domain" description="4Fe-4S ferredoxin-type" evidence="9">
    <location>
        <begin position="41"/>
        <end position="73"/>
    </location>
</feature>
<keyword evidence="4" id="KW-0288">FMN</keyword>
<dbReference type="Gene3D" id="3.40.109.10">
    <property type="entry name" value="NADH Oxidase"/>
    <property type="match status" value="1"/>
</dbReference>
<evidence type="ECO:0000256" key="4">
    <source>
        <dbReference type="ARBA" id="ARBA00022643"/>
    </source>
</evidence>
<dbReference type="SUPFAM" id="SSF55469">
    <property type="entry name" value="FMN-dependent nitroreductase-like"/>
    <property type="match status" value="1"/>
</dbReference>
<evidence type="ECO:0000256" key="7">
    <source>
        <dbReference type="ARBA" id="ARBA00023004"/>
    </source>
</evidence>
<organism evidence="10">
    <name type="scientific">uncultured Desulfovibrio sp</name>
    <dbReference type="NCBI Taxonomy" id="167968"/>
    <lineage>
        <taxon>Bacteria</taxon>
        <taxon>Pseudomonadati</taxon>
        <taxon>Thermodesulfobacteriota</taxon>
        <taxon>Desulfovibrionia</taxon>
        <taxon>Desulfovibrionales</taxon>
        <taxon>Desulfovibrionaceae</taxon>
        <taxon>Desulfovibrio</taxon>
        <taxon>environmental samples</taxon>
    </lineage>
</organism>
<dbReference type="PANTHER" id="PTHR43673">
    <property type="entry name" value="NAD(P)H NITROREDUCTASE YDGI-RELATED"/>
    <property type="match status" value="1"/>
</dbReference>
<evidence type="ECO:0000256" key="1">
    <source>
        <dbReference type="ARBA" id="ARBA00001917"/>
    </source>
</evidence>
<keyword evidence="7" id="KW-0408">Iron</keyword>
<dbReference type="InterPro" id="IPR017900">
    <property type="entry name" value="4Fe4S_Fe_S_CS"/>
</dbReference>
<dbReference type="EMBL" id="FLUP01000001">
    <property type="protein sequence ID" value="SBW00143.1"/>
    <property type="molecule type" value="Genomic_DNA"/>
</dbReference>
<dbReference type="PANTHER" id="PTHR43673:SF2">
    <property type="entry name" value="NITROREDUCTASE"/>
    <property type="match status" value="1"/>
</dbReference>
<dbReference type="GO" id="GO:0046872">
    <property type="term" value="F:metal ion binding"/>
    <property type="evidence" value="ECO:0007669"/>
    <property type="project" value="UniProtKB-KW"/>
</dbReference>
<sequence>MAIPTSRTQSEATVCIETALCTGCGQCVAVCKDFGLRLEGGKACLAPQPLFGCVGCAHCMAVCPAGAITVRGRALGPEDLFALPPLSSSASFDAYYALLRRRRSVREFMPAEVEPELVERILDAARTAPTGVPPSDVNVLVLDSREKNRAFTSDFCAHLKTLGWLTAPWFLALMRPFWGKSNDGLFRNFVRPALAAFTSSMDAGINIVTYDAPLAMYFYDSPWADPADPLVAASLAMLAGEALGLGTCMIGSIHPLLQWGGSAARFRKRHGIRCKSREGLVVLFGYPSVHYGKGIERSFASVHRA</sequence>
<dbReference type="InterPro" id="IPR029479">
    <property type="entry name" value="Nitroreductase"/>
</dbReference>
<keyword evidence="3" id="KW-0285">Flavoprotein</keyword>
<name>A0A212JL20_9BACT</name>
<keyword evidence="6" id="KW-0560">Oxidoreductase</keyword>
<evidence type="ECO:0000256" key="2">
    <source>
        <dbReference type="ARBA" id="ARBA00007118"/>
    </source>
</evidence>
<dbReference type="InterPro" id="IPR000415">
    <property type="entry name" value="Nitroreductase-like"/>
</dbReference>
<evidence type="ECO:0000313" key="10">
    <source>
        <dbReference type="EMBL" id="SBW00143.1"/>
    </source>
</evidence>
<dbReference type="RefSeq" id="WP_227118974.1">
    <property type="nucleotide sequence ID" value="NZ_LT598928.1"/>
</dbReference>
<evidence type="ECO:0000259" key="9">
    <source>
        <dbReference type="PROSITE" id="PS51379"/>
    </source>
</evidence>